<evidence type="ECO:0000256" key="1">
    <source>
        <dbReference type="SAM" id="MobiDB-lite"/>
    </source>
</evidence>
<evidence type="ECO:0000313" key="2">
    <source>
        <dbReference type="EMBL" id="GAV28145.1"/>
    </source>
</evidence>
<proteinExistence type="predicted"/>
<name>A0A1Q2YF76_9ASCO</name>
<dbReference type="EMBL" id="BDGI01000057">
    <property type="protein sequence ID" value="GAV28145.1"/>
    <property type="molecule type" value="Genomic_DNA"/>
</dbReference>
<dbReference type="GO" id="GO:0060962">
    <property type="term" value="P:regulation of ribosomal protein gene transcription by RNA polymerase II"/>
    <property type="evidence" value="ECO:0007669"/>
    <property type="project" value="InterPro"/>
</dbReference>
<dbReference type="Pfam" id="PF10380">
    <property type="entry name" value="CRF1"/>
    <property type="match status" value="1"/>
</dbReference>
<organism evidence="2 3">
    <name type="scientific">Pichia membranifaciens</name>
    <dbReference type="NCBI Taxonomy" id="4926"/>
    <lineage>
        <taxon>Eukaryota</taxon>
        <taxon>Fungi</taxon>
        <taxon>Dikarya</taxon>
        <taxon>Ascomycota</taxon>
        <taxon>Saccharomycotina</taxon>
        <taxon>Pichiomycetes</taxon>
        <taxon>Pichiales</taxon>
        <taxon>Pichiaceae</taxon>
        <taxon>Pichia</taxon>
    </lineage>
</organism>
<sequence length="859" mass="96275">MTESPRKIPLKTEKSAKTIAKKGPYASKKNSSRRFSIISNSGSDSDSDSDSDSESSYDDHIYLNKNKSFANTKQGLNINVQASSGSDEEYSSSSDDENIDFVQLTKQRRLKAMKAVKSLKQQINETTSSISPSPSQSPMPDQLVEQEEPELDDDLVDAVIESEERKMKGVDDDNSNANGISSVAGYSDAELNGDFENMNFDFSFEDTNDDDTNNNVKGKHNAPPAKDSKNLLDRLRDEDIGEVVVEDTIKNNNNDSKAGLNEPDEKKLEIDVPKFNEKEINSDADYEFDNDDLIQTLLKDNDDLELQNLDNSDDDFDYLIANQHRIDQNAVNKSASKDLSLDSINTDDAYLMKEETQAMLDDFNKTAKFQTSLKNRRSSMYYQNQPLNTTNDEELDDLDLDLLNNFEQFLPKQQAMRRRSSILNQTLLSSSSGEDEDININTNINIIKRNKKLAKKKGKKGRKLTNTESSAHTKDIRKMLGISNTDSNFTSNYSSNAIVDSDDDTKLLEYIFEDSESDNISASTDNMVDNGNETDEDVNLPKKSGKILGSKHAKEILSSSKDQFRAPKLGTFITKKPYSVIDGFTTRFLQPLDGNHSVMQKAAAINKPDAGEASGSVNSNNLALDELINISEFDEDYSNVELKEDFDDFFGDKRIPLTAFRNKGLINNNGNTSNTDLNASARRFSFTDRNQRRKHHKSAKSTTKLTSKLVKPTNKAYKIKKASFHQSQPITEVLVPKSPISIDKNNDSSITKIHDTTSVDEMLLIGVDSIPFTEDYLDPHHSNFEITAPHQLTAQRKRKSMSRSSKARIRRASIVEAHAEGLRQTKNGLFDETIMDDVEALLIDMGDAEEYGFLFGNEV</sequence>
<dbReference type="GO" id="GO:0003712">
    <property type="term" value="F:transcription coregulator activity"/>
    <property type="evidence" value="ECO:0007669"/>
    <property type="project" value="InterPro"/>
</dbReference>
<dbReference type="PANTHER" id="PTHR28057:SF1">
    <property type="entry name" value="PROTEIN IFH1-RELATED"/>
    <property type="match status" value="1"/>
</dbReference>
<dbReference type="OrthoDB" id="4047468at2759"/>
<dbReference type="AlphaFoldDB" id="A0A1Q2YF76"/>
<feature type="compositionally biased region" description="Basic and acidic residues" evidence="1">
    <location>
        <begin position="1"/>
        <end position="16"/>
    </location>
</feature>
<feature type="compositionally biased region" description="Acidic residues" evidence="1">
    <location>
        <begin position="45"/>
        <end position="56"/>
    </location>
</feature>
<accession>A0A1Q2YF76</accession>
<feature type="region of interest" description="Disordered" evidence="1">
    <location>
        <begin position="521"/>
        <end position="544"/>
    </location>
</feature>
<reference evidence="2 3" key="1">
    <citation type="submission" date="2016-08" db="EMBL/GenBank/DDBJ databases">
        <title>Whole genome shotgun sequence of Pichia membranifaciens KS47-1.</title>
        <authorList>
            <person name="Konishi M."/>
            <person name="Ishida M."/>
            <person name="Arakawa T."/>
            <person name="Kato Y."/>
            <person name="Horiuchi J."/>
        </authorList>
    </citation>
    <scope>NUCLEOTIDE SEQUENCE [LARGE SCALE GENOMIC DNA]</scope>
    <source>
        <strain evidence="2 3">KS47-1</strain>
    </source>
</reference>
<gene>
    <name evidence="2" type="ORF">PMKS-001614</name>
</gene>
<dbReference type="PANTHER" id="PTHR28057">
    <property type="entry name" value="PROTEIN IFH1-RELATED"/>
    <property type="match status" value="1"/>
</dbReference>
<comment type="caution">
    <text evidence="2">The sequence shown here is derived from an EMBL/GenBank/DDBJ whole genome shotgun (WGS) entry which is preliminary data.</text>
</comment>
<dbReference type="Proteomes" id="UP000186136">
    <property type="component" value="Unassembled WGS sequence"/>
</dbReference>
<protein>
    <submittedName>
        <fullName evidence="2">Uncharacterized protein</fullName>
    </submittedName>
</protein>
<feature type="compositionally biased region" description="Low complexity" evidence="1">
    <location>
        <begin position="128"/>
        <end position="140"/>
    </location>
</feature>
<feature type="region of interest" description="Disordered" evidence="1">
    <location>
        <begin position="121"/>
        <end position="151"/>
    </location>
</feature>
<feature type="compositionally biased region" description="Polar residues" evidence="1">
    <location>
        <begin position="521"/>
        <end position="531"/>
    </location>
</feature>
<evidence type="ECO:0000313" key="3">
    <source>
        <dbReference type="Proteomes" id="UP000186136"/>
    </source>
</evidence>
<keyword evidence="3" id="KW-1185">Reference proteome</keyword>
<dbReference type="InterPro" id="IPR018837">
    <property type="entry name" value="TF_CRF1/IFH1"/>
</dbReference>
<feature type="compositionally biased region" description="Low complexity" evidence="1">
    <location>
        <begin position="27"/>
        <end position="44"/>
    </location>
</feature>
<feature type="region of interest" description="Disordered" evidence="1">
    <location>
        <begin position="1"/>
        <end position="58"/>
    </location>
</feature>